<dbReference type="PANTHER" id="PTHR12701">
    <property type="entry name" value="BCR-ASSOCIATED PROTEIN, BAP"/>
    <property type="match status" value="1"/>
</dbReference>
<dbReference type="InterPro" id="IPR041672">
    <property type="entry name" value="Bap31/Bap29_C"/>
</dbReference>
<keyword evidence="10 11" id="KW-0472">Membrane</keyword>
<evidence type="ECO:0000256" key="2">
    <source>
        <dbReference type="ARBA" id="ARBA00007956"/>
    </source>
</evidence>
<proteinExistence type="inferred from homology"/>
<evidence type="ECO:0000256" key="11">
    <source>
        <dbReference type="RuleBase" id="RU367026"/>
    </source>
</evidence>
<dbReference type="Pfam" id="PF05529">
    <property type="entry name" value="Bap31"/>
    <property type="match status" value="1"/>
</dbReference>
<comment type="function">
    <text evidence="11">May play a role in anterograde transport of membrane proteins from the endoplasmic reticulum to the Golgi.</text>
</comment>
<evidence type="ECO:0000256" key="3">
    <source>
        <dbReference type="ARBA" id="ARBA00022448"/>
    </source>
</evidence>
<evidence type="ECO:0000313" key="16">
    <source>
        <dbReference type="Proteomes" id="UP000290288"/>
    </source>
</evidence>
<evidence type="ECO:0000256" key="5">
    <source>
        <dbReference type="ARBA" id="ARBA00022824"/>
    </source>
</evidence>
<keyword evidence="6 11" id="KW-0931">ER-Golgi transport</keyword>
<organism evidence="15 16">
    <name type="scientific">Candolleomyces aberdarensis</name>
    <dbReference type="NCBI Taxonomy" id="2316362"/>
    <lineage>
        <taxon>Eukaryota</taxon>
        <taxon>Fungi</taxon>
        <taxon>Dikarya</taxon>
        <taxon>Basidiomycota</taxon>
        <taxon>Agaricomycotina</taxon>
        <taxon>Agaricomycetes</taxon>
        <taxon>Agaricomycetidae</taxon>
        <taxon>Agaricales</taxon>
        <taxon>Agaricineae</taxon>
        <taxon>Psathyrellaceae</taxon>
        <taxon>Candolleomyces</taxon>
    </lineage>
</organism>
<feature type="domain" description="BAP29/BAP31 transmembrane" evidence="13">
    <location>
        <begin position="1"/>
        <end position="124"/>
    </location>
</feature>
<dbReference type="Gene3D" id="1.20.5.110">
    <property type="match status" value="1"/>
</dbReference>
<evidence type="ECO:0000256" key="4">
    <source>
        <dbReference type="ARBA" id="ARBA00022692"/>
    </source>
</evidence>
<keyword evidence="5 11" id="KW-0256">Endoplasmic reticulum</keyword>
<dbReference type="Pfam" id="PF18035">
    <property type="entry name" value="Bap31_Bap29_C"/>
    <property type="match status" value="1"/>
</dbReference>
<feature type="transmembrane region" description="Helical" evidence="11">
    <location>
        <begin position="93"/>
        <end position="113"/>
    </location>
</feature>
<dbReference type="EMBL" id="SDEE01000071">
    <property type="protein sequence ID" value="RXW22445.1"/>
    <property type="molecule type" value="Genomic_DNA"/>
</dbReference>
<dbReference type="OrthoDB" id="435607at2759"/>
<dbReference type="InterPro" id="IPR040463">
    <property type="entry name" value="BAP29/BAP31_N"/>
</dbReference>
<keyword evidence="8 11" id="KW-1133">Transmembrane helix</keyword>
<evidence type="ECO:0000313" key="15">
    <source>
        <dbReference type="EMBL" id="RXW22445.1"/>
    </source>
</evidence>
<feature type="domain" description="Bap31/Bap29 cytoplasmic coiled-coil" evidence="14">
    <location>
        <begin position="136"/>
        <end position="187"/>
    </location>
</feature>
<dbReference type="Proteomes" id="UP000290288">
    <property type="component" value="Unassembled WGS sequence"/>
</dbReference>
<keyword evidence="4 11" id="KW-0812">Transmembrane</keyword>
<reference evidence="15 16" key="1">
    <citation type="submission" date="2019-01" db="EMBL/GenBank/DDBJ databases">
        <title>Draft genome sequence of Psathyrella aberdarensis IHI B618.</title>
        <authorList>
            <person name="Buettner E."/>
            <person name="Kellner H."/>
        </authorList>
    </citation>
    <scope>NUCLEOTIDE SEQUENCE [LARGE SCALE GENOMIC DNA]</scope>
    <source>
        <strain evidence="15 16">IHI B618</strain>
    </source>
</reference>
<keyword evidence="3 11" id="KW-0813">Transport</keyword>
<dbReference type="GO" id="GO:0005789">
    <property type="term" value="C:endoplasmic reticulum membrane"/>
    <property type="evidence" value="ECO:0007669"/>
    <property type="project" value="UniProtKB-SubCell"/>
</dbReference>
<sequence length="188" mass="21592">MVTFCILVAPLPYTLRKKLFDFLYKSPLIAKVAYGLKIAFIFVGILFIDALQRMFRVAAESDLAKQGRGGPVQDVRTDTNIAARKFYSQRNTYLTGFTLFLSLVLTRTFYITLDLIHTQEEYAKLKKTTQESGKEDVVALKKRVKELESKERDFETLKLQAAQNAKEYDRLATEFNRKTGAVSDKRKD</sequence>
<evidence type="ECO:0000256" key="12">
    <source>
        <dbReference type="SAM" id="Coils"/>
    </source>
</evidence>
<feature type="transmembrane region" description="Helical" evidence="11">
    <location>
        <begin position="32"/>
        <end position="51"/>
    </location>
</feature>
<protein>
    <recommendedName>
        <fullName evidence="11">Endoplasmic reticulum transmembrane protein</fullName>
    </recommendedName>
</protein>
<evidence type="ECO:0000256" key="10">
    <source>
        <dbReference type="ARBA" id="ARBA00023136"/>
    </source>
</evidence>
<dbReference type="STRING" id="2316362.A0A4Q2DU66"/>
<gene>
    <name evidence="15" type="ORF">EST38_g3402</name>
</gene>
<comment type="similarity">
    <text evidence="2 11">Belongs to the BCAP29/BCAP31 family.</text>
</comment>
<accession>A0A4Q2DU66</accession>
<dbReference type="InterPro" id="IPR008417">
    <property type="entry name" value="BAP29/BAP31"/>
</dbReference>
<name>A0A4Q2DU66_9AGAR</name>
<evidence type="ECO:0000256" key="1">
    <source>
        <dbReference type="ARBA" id="ARBA00004477"/>
    </source>
</evidence>
<evidence type="ECO:0000256" key="6">
    <source>
        <dbReference type="ARBA" id="ARBA00022892"/>
    </source>
</evidence>
<evidence type="ECO:0000259" key="13">
    <source>
        <dbReference type="Pfam" id="PF05529"/>
    </source>
</evidence>
<comment type="subcellular location">
    <subcellularLocation>
        <location evidence="1 11">Endoplasmic reticulum membrane</location>
        <topology evidence="1 11">Multi-pass membrane protein</topology>
    </subcellularLocation>
</comment>
<keyword evidence="7 11" id="KW-0653">Protein transport</keyword>
<keyword evidence="9 12" id="KW-0175">Coiled coil</keyword>
<evidence type="ECO:0000256" key="7">
    <source>
        <dbReference type="ARBA" id="ARBA00022927"/>
    </source>
</evidence>
<comment type="caution">
    <text evidence="11">Lacks conserved residue(s) required for the propagation of feature annotation.</text>
</comment>
<keyword evidence="16" id="KW-1185">Reference proteome</keyword>
<dbReference type="GO" id="GO:0006888">
    <property type="term" value="P:endoplasmic reticulum to Golgi vesicle-mediated transport"/>
    <property type="evidence" value="ECO:0007669"/>
    <property type="project" value="UniProtKB-UniRule"/>
</dbReference>
<feature type="coiled-coil region" evidence="12">
    <location>
        <begin position="130"/>
        <end position="157"/>
    </location>
</feature>
<dbReference type="GO" id="GO:0070973">
    <property type="term" value="P:protein localization to endoplasmic reticulum exit site"/>
    <property type="evidence" value="ECO:0007669"/>
    <property type="project" value="UniProtKB-UniRule"/>
</dbReference>
<dbReference type="AlphaFoldDB" id="A0A4Q2DU66"/>
<dbReference type="GO" id="GO:0006886">
    <property type="term" value="P:intracellular protein transport"/>
    <property type="evidence" value="ECO:0007669"/>
    <property type="project" value="UniProtKB-UniRule"/>
</dbReference>
<evidence type="ECO:0000259" key="14">
    <source>
        <dbReference type="Pfam" id="PF18035"/>
    </source>
</evidence>
<dbReference type="PANTHER" id="PTHR12701:SF20">
    <property type="entry name" value="ENDOPLASMIC RETICULUM TRANSMEMBRANE PROTEIN"/>
    <property type="match status" value="1"/>
</dbReference>
<evidence type="ECO:0000256" key="8">
    <source>
        <dbReference type="ARBA" id="ARBA00022989"/>
    </source>
</evidence>
<comment type="caution">
    <text evidence="15">The sequence shown here is derived from an EMBL/GenBank/DDBJ whole genome shotgun (WGS) entry which is preliminary data.</text>
</comment>
<evidence type="ECO:0000256" key="9">
    <source>
        <dbReference type="ARBA" id="ARBA00023054"/>
    </source>
</evidence>